<keyword evidence="5" id="KW-0539">Nucleus</keyword>
<proteinExistence type="inferred from homology"/>
<dbReference type="InterPro" id="IPR029428">
    <property type="entry name" value="MCRIP"/>
</dbReference>
<keyword evidence="4" id="KW-0963">Cytoplasm</keyword>
<name>A0A9P0DSK6_PHACE</name>
<feature type="compositionally biased region" description="Basic and acidic residues" evidence="6">
    <location>
        <begin position="26"/>
        <end position="37"/>
    </location>
</feature>
<dbReference type="OrthoDB" id="8170061at2759"/>
<evidence type="ECO:0000313" key="8">
    <source>
        <dbReference type="Proteomes" id="UP001153737"/>
    </source>
</evidence>
<dbReference type="AlphaFoldDB" id="A0A9P0DSK6"/>
<accession>A0A9P0DSK6</accession>
<comment type="similarity">
    <text evidence="3">Belongs to the MCRIP family.</text>
</comment>
<evidence type="ECO:0000256" key="2">
    <source>
        <dbReference type="ARBA" id="ARBA00004210"/>
    </source>
</evidence>
<dbReference type="Proteomes" id="UP001153737">
    <property type="component" value="Chromosome 5"/>
</dbReference>
<organism evidence="7 8">
    <name type="scientific">Phaedon cochleariae</name>
    <name type="common">Mustard beetle</name>
    <dbReference type="NCBI Taxonomy" id="80249"/>
    <lineage>
        <taxon>Eukaryota</taxon>
        <taxon>Metazoa</taxon>
        <taxon>Ecdysozoa</taxon>
        <taxon>Arthropoda</taxon>
        <taxon>Hexapoda</taxon>
        <taxon>Insecta</taxon>
        <taxon>Pterygota</taxon>
        <taxon>Neoptera</taxon>
        <taxon>Endopterygota</taxon>
        <taxon>Coleoptera</taxon>
        <taxon>Polyphaga</taxon>
        <taxon>Cucujiformia</taxon>
        <taxon>Chrysomeloidea</taxon>
        <taxon>Chrysomelidae</taxon>
        <taxon>Chrysomelinae</taxon>
        <taxon>Chrysomelini</taxon>
        <taxon>Phaedon</taxon>
    </lineage>
</organism>
<evidence type="ECO:0000256" key="4">
    <source>
        <dbReference type="ARBA" id="ARBA00022490"/>
    </source>
</evidence>
<reference evidence="7" key="1">
    <citation type="submission" date="2022-01" db="EMBL/GenBank/DDBJ databases">
        <authorList>
            <person name="King R."/>
        </authorList>
    </citation>
    <scope>NUCLEOTIDE SEQUENCE</scope>
</reference>
<comment type="subcellular location">
    <subcellularLocation>
        <location evidence="2">Cytoplasm</location>
        <location evidence="2">Stress granule</location>
    </subcellularLocation>
    <subcellularLocation>
        <location evidence="1">Nucleus</location>
    </subcellularLocation>
</comment>
<gene>
    <name evidence="7" type="ORF">PHAECO_LOCUS9291</name>
</gene>
<evidence type="ECO:0000256" key="3">
    <source>
        <dbReference type="ARBA" id="ARBA00010821"/>
    </source>
</evidence>
<reference evidence="7" key="2">
    <citation type="submission" date="2022-10" db="EMBL/GenBank/DDBJ databases">
        <authorList>
            <consortium name="ENA_rothamsted_submissions"/>
            <consortium name="culmorum"/>
            <person name="King R."/>
        </authorList>
    </citation>
    <scope>NUCLEOTIDE SEQUENCE</scope>
</reference>
<keyword evidence="8" id="KW-1185">Reference proteome</keyword>
<evidence type="ECO:0000256" key="5">
    <source>
        <dbReference type="ARBA" id="ARBA00023242"/>
    </source>
</evidence>
<evidence type="ECO:0000313" key="7">
    <source>
        <dbReference type="EMBL" id="CAH1171221.1"/>
    </source>
</evidence>
<dbReference type="Pfam" id="PF14799">
    <property type="entry name" value="FAM195"/>
    <property type="match status" value="1"/>
</dbReference>
<evidence type="ECO:0000256" key="6">
    <source>
        <dbReference type="SAM" id="MobiDB-lite"/>
    </source>
</evidence>
<feature type="region of interest" description="Disordered" evidence="6">
    <location>
        <begin position="1"/>
        <end position="37"/>
    </location>
</feature>
<protein>
    <submittedName>
        <fullName evidence="7">Uncharacterized protein</fullName>
    </submittedName>
</protein>
<dbReference type="EMBL" id="OU896711">
    <property type="protein sequence ID" value="CAH1171221.1"/>
    <property type="molecule type" value="Genomic_DNA"/>
</dbReference>
<dbReference type="GO" id="GO:0005634">
    <property type="term" value="C:nucleus"/>
    <property type="evidence" value="ECO:0007669"/>
    <property type="project" value="UniProtKB-SubCell"/>
</dbReference>
<sequence length="100" mass="11784">MSGPRMGISQTNGNARRPPNISRVNSTERSERPVHAQHDDLIKYIYDSWSKVEMDRGSNTTMYYQEDNTHHLKDFQPFDLEGYWGRRKHQNHSTVKPQHS</sequence>
<evidence type="ECO:0000256" key="1">
    <source>
        <dbReference type="ARBA" id="ARBA00004123"/>
    </source>
</evidence>
<dbReference type="GO" id="GO:0010494">
    <property type="term" value="C:cytoplasmic stress granule"/>
    <property type="evidence" value="ECO:0007669"/>
    <property type="project" value="UniProtKB-SubCell"/>
</dbReference>